<dbReference type="Pfam" id="PF04085">
    <property type="entry name" value="MreC"/>
    <property type="match status" value="1"/>
</dbReference>
<reference evidence="8" key="1">
    <citation type="journal article" date="2014" name="Int. J. Syst. Evol. Microbiol.">
        <title>Complete genome sequence of Corynebacterium casei LMG S-19264T (=DSM 44701T), isolated from a smear-ripened cheese.</title>
        <authorList>
            <consortium name="US DOE Joint Genome Institute (JGI-PGF)"/>
            <person name="Walter F."/>
            <person name="Albersmeier A."/>
            <person name="Kalinowski J."/>
            <person name="Ruckert C."/>
        </authorList>
    </citation>
    <scope>NUCLEOTIDE SEQUENCE</scope>
    <source>
        <strain evidence="8">CGMCC 1.12777</strain>
    </source>
</reference>
<sequence>MPPFFSNKKLIILLASLIFLVALVGFSLKEREKLSWPEQFVHDTVGFFQVVFNRPAQYVAGFFENVNDIRNVYEENKTLKKHLRDYAQLHANYDNLQEQYTSLKKQLHIDSVADIDAYNRHVAMVSARSFDGWNQQITVNKGKQQGIQNGWPVVTAEGFIGKVTAVSQFSSTVTLITDPKSNNQIAAEVQNKDQVNGMIEGYDADKNVLLFKKIDIKAKIKKGDEVVTSGMGNVYPKGLLIGKVKSVGTDNYGLTKVAEIEPAAAVNRLDFVNILERKTADSGTDSKGENGQ</sequence>
<dbReference type="Proteomes" id="UP000656813">
    <property type="component" value="Unassembled WGS sequence"/>
</dbReference>
<dbReference type="EMBL" id="BMFV01000028">
    <property type="protein sequence ID" value="GGH85850.1"/>
    <property type="molecule type" value="Genomic_DNA"/>
</dbReference>
<dbReference type="GO" id="GO:0005886">
    <property type="term" value="C:plasma membrane"/>
    <property type="evidence" value="ECO:0007669"/>
    <property type="project" value="TreeGrafter"/>
</dbReference>
<protein>
    <recommendedName>
        <fullName evidence="2 5">Cell shape-determining protein MreC</fullName>
    </recommendedName>
    <alternativeName>
        <fullName evidence="4 5">Cell shape protein MreC</fullName>
    </alternativeName>
</protein>
<keyword evidence="3 5" id="KW-0133">Cell shape</keyword>
<evidence type="ECO:0000259" key="7">
    <source>
        <dbReference type="Pfam" id="PF04085"/>
    </source>
</evidence>
<dbReference type="InterPro" id="IPR042177">
    <property type="entry name" value="Cell/Rod_1"/>
</dbReference>
<evidence type="ECO:0000313" key="8">
    <source>
        <dbReference type="EMBL" id="GGH85850.1"/>
    </source>
</evidence>
<evidence type="ECO:0000313" key="9">
    <source>
        <dbReference type="Proteomes" id="UP000656813"/>
    </source>
</evidence>
<evidence type="ECO:0000256" key="4">
    <source>
        <dbReference type="ARBA" id="ARBA00032089"/>
    </source>
</evidence>
<organism evidence="8 9">
    <name type="scientific">Pullulanibacillus pueri</name>
    <dbReference type="NCBI Taxonomy" id="1437324"/>
    <lineage>
        <taxon>Bacteria</taxon>
        <taxon>Bacillati</taxon>
        <taxon>Bacillota</taxon>
        <taxon>Bacilli</taxon>
        <taxon>Bacillales</taxon>
        <taxon>Sporolactobacillaceae</taxon>
        <taxon>Pullulanibacillus</taxon>
    </lineage>
</organism>
<dbReference type="InterPro" id="IPR007221">
    <property type="entry name" value="MreC"/>
</dbReference>
<name>A0A8J2ZYV7_9BACL</name>
<evidence type="ECO:0000256" key="6">
    <source>
        <dbReference type="SAM" id="Coils"/>
    </source>
</evidence>
<evidence type="ECO:0000256" key="3">
    <source>
        <dbReference type="ARBA" id="ARBA00022960"/>
    </source>
</evidence>
<evidence type="ECO:0000256" key="1">
    <source>
        <dbReference type="ARBA" id="ARBA00009369"/>
    </source>
</evidence>
<comment type="similarity">
    <text evidence="1 5">Belongs to the MreC family.</text>
</comment>
<dbReference type="PANTHER" id="PTHR34138:SF1">
    <property type="entry name" value="CELL SHAPE-DETERMINING PROTEIN MREC"/>
    <property type="match status" value="1"/>
</dbReference>
<evidence type="ECO:0000256" key="5">
    <source>
        <dbReference type="PIRNR" id="PIRNR038471"/>
    </source>
</evidence>
<dbReference type="InterPro" id="IPR042175">
    <property type="entry name" value="Cell/Rod_MreC_2"/>
</dbReference>
<dbReference type="AlphaFoldDB" id="A0A8J2ZYV7"/>
<dbReference type="PANTHER" id="PTHR34138">
    <property type="entry name" value="CELL SHAPE-DETERMINING PROTEIN MREC"/>
    <property type="match status" value="1"/>
</dbReference>
<gene>
    <name evidence="8" type="ORF">GCM10007096_32200</name>
</gene>
<dbReference type="InterPro" id="IPR055342">
    <property type="entry name" value="MreC_beta-barrel_core"/>
</dbReference>
<comment type="function">
    <text evidence="5">Involved in formation and maintenance of cell shape.</text>
</comment>
<dbReference type="Gene3D" id="2.40.10.350">
    <property type="entry name" value="Rod shape-determining protein MreC, domain 2"/>
    <property type="match status" value="1"/>
</dbReference>
<comment type="caution">
    <text evidence="8">The sequence shown here is derived from an EMBL/GenBank/DDBJ whole genome shotgun (WGS) entry which is preliminary data.</text>
</comment>
<proteinExistence type="inferred from homology"/>
<evidence type="ECO:0000256" key="2">
    <source>
        <dbReference type="ARBA" id="ARBA00013855"/>
    </source>
</evidence>
<feature type="domain" description="Rod shape-determining protein MreC beta-barrel core" evidence="7">
    <location>
        <begin position="125"/>
        <end position="275"/>
    </location>
</feature>
<reference evidence="8" key="2">
    <citation type="submission" date="2020-09" db="EMBL/GenBank/DDBJ databases">
        <authorList>
            <person name="Sun Q."/>
            <person name="Zhou Y."/>
        </authorList>
    </citation>
    <scope>NUCLEOTIDE SEQUENCE</scope>
    <source>
        <strain evidence="8">CGMCC 1.12777</strain>
    </source>
</reference>
<dbReference type="RefSeq" id="WP_188498407.1">
    <property type="nucleotide sequence ID" value="NZ_BMFV01000028.1"/>
</dbReference>
<dbReference type="Gene3D" id="2.40.10.340">
    <property type="entry name" value="Rod shape-determining protein MreC, domain 1"/>
    <property type="match status" value="1"/>
</dbReference>
<dbReference type="NCBIfam" id="TIGR00219">
    <property type="entry name" value="mreC"/>
    <property type="match status" value="1"/>
</dbReference>
<dbReference type="GO" id="GO:0008360">
    <property type="term" value="P:regulation of cell shape"/>
    <property type="evidence" value="ECO:0007669"/>
    <property type="project" value="UniProtKB-KW"/>
</dbReference>
<keyword evidence="9" id="KW-1185">Reference proteome</keyword>
<keyword evidence="6" id="KW-0175">Coiled coil</keyword>
<feature type="coiled-coil region" evidence="6">
    <location>
        <begin position="79"/>
        <end position="106"/>
    </location>
</feature>
<dbReference type="PIRSF" id="PIRSF038471">
    <property type="entry name" value="MreC"/>
    <property type="match status" value="1"/>
</dbReference>
<accession>A0A8J2ZYV7</accession>